<gene>
    <name evidence="1" type="ORF">MECH1_V1_2648</name>
</gene>
<organism evidence="1 2">
    <name type="scientific">Candidatus Methylocalor cossyra</name>
    <dbReference type="NCBI Taxonomy" id="3108543"/>
    <lineage>
        <taxon>Bacteria</taxon>
        <taxon>Pseudomonadati</taxon>
        <taxon>Pseudomonadota</taxon>
        <taxon>Gammaproteobacteria</taxon>
        <taxon>Methylococcales</taxon>
        <taxon>Methylococcaceae</taxon>
        <taxon>Candidatus Methylocalor</taxon>
    </lineage>
</organism>
<reference evidence="1 2" key="1">
    <citation type="submission" date="2024-04" db="EMBL/GenBank/DDBJ databases">
        <authorList>
            <person name="Cremers G."/>
        </authorList>
    </citation>
    <scope>NUCLEOTIDE SEQUENCE [LARGE SCALE GENOMIC DNA]</scope>
    <source>
        <strain evidence="1">MeCH1-AG</strain>
    </source>
</reference>
<proteinExistence type="predicted"/>
<dbReference type="InterPro" id="IPR027396">
    <property type="entry name" value="DsrEFH-like"/>
</dbReference>
<dbReference type="EMBL" id="OZ026884">
    <property type="protein sequence ID" value="CAL1241424.1"/>
    <property type="molecule type" value="Genomic_DNA"/>
</dbReference>
<protein>
    <submittedName>
        <fullName evidence="1">tRNA 2-thiouridine synthesizing protein B</fullName>
    </submittedName>
</protein>
<evidence type="ECO:0000313" key="2">
    <source>
        <dbReference type="Proteomes" id="UP001497493"/>
    </source>
</evidence>
<sequence>MATLHLVGHAPGTSRALEQCLARAAEGDAVLLMADGVYGAVAGSAWAEQLEAEGERLAVYVLAPDLAARGLDPSRLVAGVGTVDYRTFVSLAVAHHPIQSWF</sequence>
<dbReference type="NCBIfam" id="TIGR03011">
    <property type="entry name" value="sulf_tusB_dsrH"/>
    <property type="match status" value="1"/>
</dbReference>
<dbReference type="InterPro" id="IPR007215">
    <property type="entry name" value="Sulphur_relay_TusB/DsrH"/>
</dbReference>
<dbReference type="PANTHER" id="PTHR37526:SF1">
    <property type="entry name" value="PROTEIN TUSB"/>
    <property type="match status" value="1"/>
</dbReference>
<dbReference type="Proteomes" id="UP001497493">
    <property type="component" value="Chromosome"/>
</dbReference>
<dbReference type="SUPFAM" id="SSF75169">
    <property type="entry name" value="DsrEFH-like"/>
    <property type="match status" value="1"/>
</dbReference>
<dbReference type="Gene3D" id="3.40.1260.10">
    <property type="entry name" value="DsrEFH-like"/>
    <property type="match status" value="1"/>
</dbReference>
<evidence type="ECO:0000313" key="1">
    <source>
        <dbReference type="EMBL" id="CAL1241424.1"/>
    </source>
</evidence>
<dbReference type="RefSeq" id="WP_348757944.1">
    <property type="nucleotide sequence ID" value="NZ_OZ026884.1"/>
</dbReference>
<dbReference type="Pfam" id="PF04077">
    <property type="entry name" value="DsrH"/>
    <property type="match status" value="1"/>
</dbReference>
<accession>A0ABM9NLC4</accession>
<dbReference type="PANTHER" id="PTHR37526">
    <property type="entry name" value="PROTEIN TUSB"/>
    <property type="match status" value="1"/>
</dbReference>
<keyword evidence="2" id="KW-1185">Reference proteome</keyword>
<name>A0ABM9NLC4_9GAMM</name>